<name>A0A4S8QL05_9HELO</name>
<evidence type="ECO:0000256" key="2">
    <source>
        <dbReference type="ARBA" id="ARBA00022801"/>
    </source>
</evidence>
<evidence type="ECO:0000313" key="7">
    <source>
        <dbReference type="Proteomes" id="UP000308671"/>
    </source>
</evidence>
<dbReference type="SUPFAM" id="SSF53474">
    <property type="entry name" value="alpha/beta-Hydrolases"/>
    <property type="match status" value="1"/>
</dbReference>
<keyword evidence="7" id="KW-1185">Reference proteome</keyword>
<dbReference type="Gene3D" id="3.40.50.1820">
    <property type="entry name" value="alpha/beta hydrolase"/>
    <property type="match status" value="1"/>
</dbReference>
<reference evidence="6 7" key="1">
    <citation type="submission" date="2017-12" db="EMBL/GenBank/DDBJ databases">
        <title>Comparative genomics of Botrytis spp.</title>
        <authorList>
            <person name="Valero-Jimenez C.A."/>
            <person name="Tapia P."/>
            <person name="Veloso J."/>
            <person name="Silva-Moreno E."/>
            <person name="Staats M."/>
            <person name="Valdes J.H."/>
            <person name="Van Kan J.A.L."/>
        </authorList>
    </citation>
    <scope>NUCLEOTIDE SEQUENCE [LARGE SCALE GENOMIC DNA]</scope>
    <source>
        <strain evidence="6 7">MUCL435</strain>
    </source>
</reference>
<sequence>MKPGKYGDSFEEEERRMRDSLLGDENEDTCQLESQQDEKPRITRSGHGSRNKWIDRLILGLLVFWVYVFLPFGKDASDEDTVLREDGWSWESIKPDSELVWHPCFDEFDCARLEVPLDWLEPTNSSKVVLAVLRKNATSNVDYKGPLFVNPGGPGGSGVGTVKDFWKAVHVTVGANHDIIGFDPRGIGATTPSAHCWNGPREERIWGIQKLGLVDSHPGMIYDLYAHQSVESRNCEANLGDLSRFLGTASVARDMLEILNKLGYEKLRYWGLSYGTVIGGTFAAMYPDKVERLVSDGNVNYSEWYNGTGIHYIEDTDKVMLAFFDLCHKAGPQKCALYASTPVAIQERLEGIYTKLQKYPLQVFPTTNNTMELQSLGITRPRILTYSDVKNAVIYSLYQPLALFHHLAKALAALEADDGIPFLKLAIAQGHIQPSFTCSCNSPDCEEESGWPLKAIGNGDAATYVKCGEGDADADKDSLEVMIKYEEELRRKSPLSASVMFNIRLSCAGWKSRTKWNFVAPFEQNTSHPILFIGNSADNITPLGSAIYNSRFFPGSSVLVQNSYGHTSASCPSKCTAKYRLAYFQDGILPANGTVCEPDFIPFGIEVEGMDSQSDGDEELEGMDSQSDGDEELEWALRELMKLL</sequence>
<feature type="region of interest" description="Disordered" evidence="3">
    <location>
        <begin position="1"/>
        <end position="48"/>
    </location>
</feature>
<gene>
    <name evidence="6" type="ORF">BGAL_0508g00020</name>
</gene>
<dbReference type="EMBL" id="PQXL01000507">
    <property type="protein sequence ID" value="THV45270.1"/>
    <property type="molecule type" value="Genomic_DNA"/>
</dbReference>
<accession>A0A4S8QL05</accession>
<dbReference type="PANTHER" id="PTHR43248:SF25">
    <property type="entry name" value="AB HYDROLASE-1 DOMAIN-CONTAINING PROTEIN-RELATED"/>
    <property type="match status" value="1"/>
</dbReference>
<dbReference type="Pfam" id="PF08386">
    <property type="entry name" value="Abhydrolase_4"/>
    <property type="match status" value="1"/>
</dbReference>
<dbReference type="GO" id="GO:0016787">
    <property type="term" value="F:hydrolase activity"/>
    <property type="evidence" value="ECO:0007669"/>
    <property type="project" value="UniProtKB-KW"/>
</dbReference>
<dbReference type="Pfam" id="PF00561">
    <property type="entry name" value="Abhydrolase_1"/>
    <property type="match status" value="1"/>
</dbReference>
<organism evidence="6 7">
    <name type="scientific">Botrytis galanthina</name>
    <dbReference type="NCBI Taxonomy" id="278940"/>
    <lineage>
        <taxon>Eukaryota</taxon>
        <taxon>Fungi</taxon>
        <taxon>Dikarya</taxon>
        <taxon>Ascomycota</taxon>
        <taxon>Pezizomycotina</taxon>
        <taxon>Leotiomycetes</taxon>
        <taxon>Helotiales</taxon>
        <taxon>Sclerotiniaceae</taxon>
        <taxon>Botrytis</taxon>
    </lineage>
</organism>
<feature type="domain" description="Peptidase S33 tripeptidyl aminopeptidase-like C-terminal" evidence="5">
    <location>
        <begin position="497"/>
        <end position="596"/>
    </location>
</feature>
<keyword evidence="2" id="KW-0378">Hydrolase</keyword>
<evidence type="ECO:0000256" key="3">
    <source>
        <dbReference type="SAM" id="MobiDB-lite"/>
    </source>
</evidence>
<dbReference type="InterPro" id="IPR000073">
    <property type="entry name" value="AB_hydrolase_1"/>
</dbReference>
<feature type="region of interest" description="Disordered" evidence="3">
    <location>
        <begin position="611"/>
        <end position="631"/>
    </location>
</feature>
<evidence type="ECO:0000259" key="5">
    <source>
        <dbReference type="Pfam" id="PF08386"/>
    </source>
</evidence>
<dbReference type="InterPro" id="IPR013595">
    <property type="entry name" value="Pept_S33_TAP-like_C"/>
</dbReference>
<dbReference type="InterPro" id="IPR051601">
    <property type="entry name" value="Serine_prot/Carboxylest_S33"/>
</dbReference>
<dbReference type="AlphaFoldDB" id="A0A4S8QL05"/>
<comment type="similarity">
    <text evidence="1">Belongs to the peptidase S33 family.</text>
</comment>
<evidence type="ECO:0000259" key="4">
    <source>
        <dbReference type="Pfam" id="PF00561"/>
    </source>
</evidence>
<feature type="compositionally biased region" description="Acidic residues" evidence="3">
    <location>
        <begin position="614"/>
        <end position="631"/>
    </location>
</feature>
<feature type="domain" description="AB hydrolase-1" evidence="4">
    <location>
        <begin position="146"/>
        <end position="298"/>
    </location>
</feature>
<evidence type="ECO:0008006" key="8">
    <source>
        <dbReference type="Google" id="ProtNLM"/>
    </source>
</evidence>
<dbReference type="PANTHER" id="PTHR43248">
    <property type="entry name" value="2-SUCCINYL-6-HYDROXY-2,4-CYCLOHEXADIENE-1-CARBOXYLATE SYNTHASE"/>
    <property type="match status" value="1"/>
</dbReference>
<comment type="caution">
    <text evidence="6">The sequence shown here is derived from an EMBL/GenBank/DDBJ whole genome shotgun (WGS) entry which is preliminary data.</text>
</comment>
<protein>
    <recommendedName>
        <fullName evidence="8">AB hydrolase-1 domain-containing protein</fullName>
    </recommendedName>
</protein>
<dbReference type="OrthoDB" id="425534at2759"/>
<evidence type="ECO:0000256" key="1">
    <source>
        <dbReference type="ARBA" id="ARBA00010088"/>
    </source>
</evidence>
<evidence type="ECO:0000313" key="6">
    <source>
        <dbReference type="EMBL" id="THV45270.1"/>
    </source>
</evidence>
<dbReference type="Proteomes" id="UP000308671">
    <property type="component" value="Unassembled WGS sequence"/>
</dbReference>
<proteinExistence type="inferred from homology"/>
<dbReference type="InterPro" id="IPR029058">
    <property type="entry name" value="AB_hydrolase_fold"/>
</dbReference>